<dbReference type="GO" id="GO:0043410">
    <property type="term" value="P:positive regulation of MAPK cascade"/>
    <property type="evidence" value="ECO:0007669"/>
    <property type="project" value="TreeGrafter"/>
</dbReference>
<feature type="compositionally biased region" description="Pro residues" evidence="1">
    <location>
        <begin position="374"/>
        <end position="385"/>
    </location>
</feature>
<dbReference type="PANTHER" id="PTHR21258">
    <property type="entry name" value="DOCKING PROTEIN RELATED"/>
    <property type="match status" value="1"/>
</dbReference>
<dbReference type="InterPro" id="IPR011993">
    <property type="entry name" value="PH-like_dom_sf"/>
</dbReference>
<dbReference type="SUPFAM" id="SSF50729">
    <property type="entry name" value="PH domain-like"/>
    <property type="match status" value="2"/>
</dbReference>
<organism evidence="3 4">
    <name type="scientific">Triplophysa rosa</name>
    <name type="common">Cave loach</name>
    <dbReference type="NCBI Taxonomy" id="992332"/>
    <lineage>
        <taxon>Eukaryota</taxon>
        <taxon>Metazoa</taxon>
        <taxon>Chordata</taxon>
        <taxon>Craniata</taxon>
        <taxon>Vertebrata</taxon>
        <taxon>Euteleostomi</taxon>
        <taxon>Actinopterygii</taxon>
        <taxon>Neopterygii</taxon>
        <taxon>Teleostei</taxon>
        <taxon>Ostariophysi</taxon>
        <taxon>Cypriniformes</taxon>
        <taxon>Nemacheilidae</taxon>
        <taxon>Triplophysa</taxon>
    </lineage>
</organism>
<dbReference type="EMBL" id="JAFHDT010000013">
    <property type="protein sequence ID" value="KAI7801666.1"/>
    <property type="molecule type" value="Genomic_DNA"/>
</dbReference>
<feature type="region of interest" description="Disordered" evidence="1">
    <location>
        <begin position="256"/>
        <end position="304"/>
    </location>
</feature>
<protein>
    <submittedName>
        <fullName evidence="3">Docking protein 3-like</fullName>
    </submittedName>
</protein>
<dbReference type="GO" id="GO:0007265">
    <property type="term" value="P:Ras protein signal transduction"/>
    <property type="evidence" value="ECO:0007669"/>
    <property type="project" value="TreeGrafter"/>
</dbReference>
<keyword evidence="4" id="KW-1185">Reference proteome</keyword>
<feature type="region of interest" description="Disordered" evidence="1">
    <location>
        <begin position="539"/>
        <end position="563"/>
    </location>
</feature>
<gene>
    <name evidence="3" type="ORF">IRJ41_017555</name>
</gene>
<dbReference type="SMART" id="SM00233">
    <property type="entry name" value="PH"/>
    <property type="match status" value="1"/>
</dbReference>
<evidence type="ECO:0000313" key="4">
    <source>
        <dbReference type="Proteomes" id="UP001059041"/>
    </source>
</evidence>
<feature type="non-terminal residue" evidence="3">
    <location>
        <position position="563"/>
    </location>
</feature>
<accession>A0A9W7TSA8</accession>
<dbReference type="InterPro" id="IPR050996">
    <property type="entry name" value="Docking_Protein_DOK"/>
</dbReference>
<proteinExistence type="predicted"/>
<feature type="domain" description="IRS-type PTB" evidence="2">
    <location>
        <begin position="150"/>
        <end position="254"/>
    </location>
</feature>
<feature type="compositionally biased region" description="Polar residues" evidence="1">
    <location>
        <begin position="496"/>
        <end position="518"/>
    </location>
</feature>
<feature type="compositionally biased region" description="Polar residues" evidence="1">
    <location>
        <begin position="256"/>
        <end position="277"/>
    </location>
</feature>
<dbReference type="InterPro" id="IPR001849">
    <property type="entry name" value="PH_domain"/>
</dbReference>
<feature type="region of interest" description="Disordered" evidence="1">
    <location>
        <begin position="318"/>
        <end position="406"/>
    </location>
</feature>
<dbReference type="SMART" id="SM00310">
    <property type="entry name" value="PTBI"/>
    <property type="match status" value="1"/>
</dbReference>
<dbReference type="PROSITE" id="PS51064">
    <property type="entry name" value="IRS_PTB"/>
    <property type="match status" value="1"/>
</dbReference>
<dbReference type="PANTHER" id="PTHR21258:SF58">
    <property type="entry name" value="DOCKING PROTEIN 3-LIKE"/>
    <property type="match status" value="1"/>
</dbReference>
<dbReference type="SMART" id="SM01244">
    <property type="entry name" value="IRS"/>
    <property type="match status" value="1"/>
</dbReference>
<feature type="compositionally biased region" description="Basic and acidic residues" evidence="1">
    <location>
        <begin position="340"/>
        <end position="350"/>
    </location>
</feature>
<dbReference type="GO" id="GO:0005737">
    <property type="term" value="C:cytoplasm"/>
    <property type="evidence" value="ECO:0007669"/>
    <property type="project" value="TreeGrafter"/>
</dbReference>
<evidence type="ECO:0000313" key="3">
    <source>
        <dbReference type="EMBL" id="KAI7801666.1"/>
    </source>
</evidence>
<dbReference type="Gene3D" id="2.30.29.30">
    <property type="entry name" value="Pleckstrin-homology domain (PH domain)/Phosphotyrosine-binding domain (PTB)"/>
    <property type="match status" value="2"/>
</dbReference>
<evidence type="ECO:0000259" key="2">
    <source>
        <dbReference type="PROSITE" id="PS51064"/>
    </source>
</evidence>
<evidence type="ECO:0000256" key="1">
    <source>
        <dbReference type="SAM" id="MobiDB-lite"/>
    </source>
</evidence>
<reference evidence="3" key="1">
    <citation type="submission" date="2021-02" db="EMBL/GenBank/DDBJ databases">
        <title>Comparative genomics reveals that relaxation of natural selection precedes convergent phenotypic evolution of cavefish.</title>
        <authorList>
            <person name="Peng Z."/>
        </authorList>
    </citation>
    <scope>NUCLEOTIDE SEQUENCE</scope>
    <source>
        <tissue evidence="3">Muscle</tissue>
    </source>
</reference>
<feature type="compositionally biased region" description="Basic and acidic residues" evidence="1">
    <location>
        <begin position="551"/>
        <end position="563"/>
    </location>
</feature>
<dbReference type="Pfam" id="PF02174">
    <property type="entry name" value="IRS"/>
    <property type="match status" value="1"/>
</dbReference>
<dbReference type="Proteomes" id="UP001059041">
    <property type="component" value="Linkage Group LG13"/>
</dbReference>
<feature type="region of interest" description="Disordered" evidence="1">
    <location>
        <begin position="496"/>
        <end position="521"/>
    </location>
</feature>
<dbReference type="GO" id="GO:0007169">
    <property type="term" value="P:cell surface receptor protein tyrosine kinase signaling pathway"/>
    <property type="evidence" value="ECO:0007669"/>
    <property type="project" value="TreeGrafter"/>
</dbReference>
<name>A0A9W7TSA8_TRIRA</name>
<dbReference type="InterPro" id="IPR002404">
    <property type="entry name" value="IRS_PTB"/>
</dbReference>
<dbReference type="AlphaFoldDB" id="A0A9W7TSA8"/>
<sequence>DVIIKEGPLFLQAVKFGKKIWRMTWLIVFEPSPTGIGRMELYDMRDGRGLLGSGTARPAGLKKMDKRVIRLSDCLSITPAPGESCPTDCSAFFLNTITCTYTIATPTREDWMSVLCQLAFQKASGDEVAGKLQRDKFTHLADNELYSTWGVGQFQVTVQSTHASQRCRMSGPYLFSVEKDSIALLYLKTGQTMYHWPYRLLRRFGQVKGGIMFEAGRRCHTGEGHFIFLSNQGSQIHRAIEEAIMHQNVQDMLAEATSQPQEFASQPLSSDSQTQNRSKVKKPPPIKMTQDRPRLAVQRKHSQQIHKAIEEVLAHHSAPDLPAPSTPLQKDSQPPTPKPKTQDRPKDRPKVNNPPPVSLTHRQPTNREATHSSPSPPVPTPPPRVIVPRQNISLPGHPSIRSPPSIPDDVLYASLLLEPKPRSRMNLPRAPTPPSLVHINDYTDVSMYREKNSLQEPSENEEEDNPYINWMAKTTAELEKNTAEVVYSTLNFAAKSETNQSEEGGDQEQPNIDQQISTEIPADFKQTLSNILFKDLSKISPSSLPRSHGGSSDHLERTDKTDD</sequence>
<comment type="caution">
    <text evidence="3">The sequence shown here is derived from an EMBL/GenBank/DDBJ whole genome shotgun (WGS) entry which is preliminary data.</text>
</comment>